<proteinExistence type="predicted"/>
<organism evidence="1 2">
    <name type="scientific">Crocosphaera watsonii WH 0005</name>
    <dbReference type="NCBI Taxonomy" id="423472"/>
    <lineage>
        <taxon>Bacteria</taxon>
        <taxon>Bacillati</taxon>
        <taxon>Cyanobacteriota</taxon>
        <taxon>Cyanophyceae</taxon>
        <taxon>Oscillatoriophycideae</taxon>
        <taxon>Chroococcales</taxon>
        <taxon>Aphanothecaceae</taxon>
        <taxon>Crocosphaera</taxon>
    </lineage>
</organism>
<accession>T2J2Y9</accession>
<sequence length="44" mass="5510">MAEKNWGNWTPWGRFLQIKAEIQELIYTEIRERREQKNTKEQIF</sequence>
<protein>
    <submittedName>
        <fullName evidence="1">Cytochrome P450</fullName>
    </submittedName>
</protein>
<dbReference type="AlphaFoldDB" id="T2J2Y9"/>
<dbReference type="EMBL" id="CAQL01001221">
    <property type="protein sequence ID" value="CCQ59372.1"/>
    <property type="molecule type" value="Genomic_DNA"/>
</dbReference>
<reference evidence="1 2" key="2">
    <citation type="submission" date="2013-09" db="EMBL/GenBank/DDBJ databases">
        <title>Whole genome comparison of six Crocosphaera watsonii strains with differing phenotypes.</title>
        <authorList>
            <person name="Bench S.R."/>
            <person name="Heller P."/>
            <person name="Frank I."/>
            <person name="Arciniega M."/>
            <person name="Shilova I.N."/>
            <person name="Zehr J.P."/>
        </authorList>
    </citation>
    <scope>NUCLEOTIDE SEQUENCE [LARGE SCALE GENOMIC DNA]</scope>
    <source>
        <strain evidence="1 2">WH 0005</strain>
    </source>
</reference>
<dbReference type="Proteomes" id="UP000017981">
    <property type="component" value="Unassembled WGS sequence"/>
</dbReference>
<evidence type="ECO:0000313" key="2">
    <source>
        <dbReference type="Proteomes" id="UP000017981"/>
    </source>
</evidence>
<gene>
    <name evidence="1" type="ORF">CWATWH0005_420</name>
</gene>
<reference evidence="1 2" key="1">
    <citation type="submission" date="2013-01" db="EMBL/GenBank/DDBJ databases">
        <authorList>
            <person name="Bench S."/>
        </authorList>
    </citation>
    <scope>NUCLEOTIDE SEQUENCE [LARGE SCALE GENOMIC DNA]</scope>
    <source>
        <strain evidence="1 2">WH 0005</strain>
    </source>
</reference>
<comment type="caution">
    <text evidence="1">The sequence shown here is derived from an EMBL/GenBank/DDBJ whole genome shotgun (WGS) entry which is preliminary data.</text>
</comment>
<evidence type="ECO:0000313" key="1">
    <source>
        <dbReference type="EMBL" id="CCQ59372.1"/>
    </source>
</evidence>
<name>T2J2Y9_CROWT</name>